<dbReference type="OrthoDB" id="3836501at2759"/>
<gene>
    <name evidence="2" type="ORF">FB567DRAFT_73975</name>
</gene>
<name>A0A8K0VYA0_9PLEO</name>
<sequence>MVECPECGAGADLTKDGAWAHCASCNTVFEPGKEGSHYKGSGSGSGDKEEEKKDDNKEGEENKS</sequence>
<comment type="caution">
    <text evidence="2">The sequence shown here is derived from an EMBL/GenBank/DDBJ whole genome shotgun (WGS) entry which is preliminary data.</text>
</comment>
<feature type="region of interest" description="Disordered" evidence="1">
    <location>
        <begin position="29"/>
        <end position="64"/>
    </location>
</feature>
<organism evidence="2 3">
    <name type="scientific">Paraphoma chrysanthemicola</name>
    <dbReference type="NCBI Taxonomy" id="798071"/>
    <lineage>
        <taxon>Eukaryota</taxon>
        <taxon>Fungi</taxon>
        <taxon>Dikarya</taxon>
        <taxon>Ascomycota</taxon>
        <taxon>Pezizomycotina</taxon>
        <taxon>Dothideomycetes</taxon>
        <taxon>Pleosporomycetidae</taxon>
        <taxon>Pleosporales</taxon>
        <taxon>Pleosporineae</taxon>
        <taxon>Phaeosphaeriaceae</taxon>
        <taxon>Paraphoma</taxon>
    </lineage>
</organism>
<proteinExistence type="predicted"/>
<dbReference type="EMBL" id="JAGMVJ010000011">
    <property type="protein sequence ID" value="KAH7086561.1"/>
    <property type="molecule type" value="Genomic_DNA"/>
</dbReference>
<accession>A0A8K0VYA0</accession>
<evidence type="ECO:0000313" key="2">
    <source>
        <dbReference type="EMBL" id="KAH7086561.1"/>
    </source>
</evidence>
<dbReference type="Proteomes" id="UP000813461">
    <property type="component" value="Unassembled WGS sequence"/>
</dbReference>
<dbReference type="AlphaFoldDB" id="A0A8K0VYA0"/>
<evidence type="ECO:0000256" key="1">
    <source>
        <dbReference type="SAM" id="MobiDB-lite"/>
    </source>
</evidence>
<keyword evidence="3" id="KW-1185">Reference proteome</keyword>
<reference evidence="2" key="1">
    <citation type="journal article" date="2021" name="Nat. Commun.">
        <title>Genetic determinants of endophytism in the Arabidopsis root mycobiome.</title>
        <authorList>
            <person name="Mesny F."/>
            <person name="Miyauchi S."/>
            <person name="Thiergart T."/>
            <person name="Pickel B."/>
            <person name="Atanasova L."/>
            <person name="Karlsson M."/>
            <person name="Huettel B."/>
            <person name="Barry K.W."/>
            <person name="Haridas S."/>
            <person name="Chen C."/>
            <person name="Bauer D."/>
            <person name="Andreopoulos W."/>
            <person name="Pangilinan J."/>
            <person name="LaButti K."/>
            <person name="Riley R."/>
            <person name="Lipzen A."/>
            <person name="Clum A."/>
            <person name="Drula E."/>
            <person name="Henrissat B."/>
            <person name="Kohler A."/>
            <person name="Grigoriev I.V."/>
            <person name="Martin F.M."/>
            <person name="Hacquard S."/>
        </authorList>
    </citation>
    <scope>NUCLEOTIDE SEQUENCE</scope>
    <source>
        <strain evidence="2">MPI-SDFR-AT-0120</strain>
    </source>
</reference>
<evidence type="ECO:0000313" key="3">
    <source>
        <dbReference type="Proteomes" id="UP000813461"/>
    </source>
</evidence>
<protein>
    <submittedName>
        <fullName evidence="2">Uncharacterized protein</fullName>
    </submittedName>
</protein>
<feature type="compositionally biased region" description="Basic and acidic residues" evidence="1">
    <location>
        <begin position="46"/>
        <end position="64"/>
    </location>
</feature>